<gene>
    <name evidence="2" type="ORF">GETHLI_20330</name>
</gene>
<sequence length="162" mass="17663">MRIAPPTLTRQNLVCAVALGLIFLSAPFPRLQLVLHAMLVIALAPRAGVPLMGALWALAAGWTMEGSLRLYPHLGGTPWADMSLALLAGWMAGRWPLEGLKGWLARLAALSLLHAILVHLAVRLATAPHPWGWGWFWVLLTTPLWGWAAWRLLHPGAGSGRR</sequence>
<keyword evidence="1" id="KW-0812">Transmembrane</keyword>
<comment type="caution">
    <text evidence="2">The sequence shown here is derived from an EMBL/GenBank/DDBJ whole genome shotgun (WGS) entry which is preliminary data.</text>
</comment>
<organism evidence="2 3">
    <name type="scientific">Geothrix limicola</name>
    <dbReference type="NCBI Taxonomy" id="2927978"/>
    <lineage>
        <taxon>Bacteria</taxon>
        <taxon>Pseudomonadati</taxon>
        <taxon>Acidobacteriota</taxon>
        <taxon>Holophagae</taxon>
        <taxon>Holophagales</taxon>
        <taxon>Holophagaceae</taxon>
        <taxon>Geothrix</taxon>
    </lineage>
</organism>
<dbReference type="Proteomes" id="UP001165069">
    <property type="component" value="Unassembled WGS sequence"/>
</dbReference>
<feature type="transmembrane region" description="Helical" evidence="1">
    <location>
        <begin position="103"/>
        <end position="122"/>
    </location>
</feature>
<feature type="transmembrane region" description="Helical" evidence="1">
    <location>
        <begin position="134"/>
        <end position="153"/>
    </location>
</feature>
<dbReference type="EMBL" id="BSDE01000003">
    <property type="protein sequence ID" value="GLH73531.1"/>
    <property type="molecule type" value="Genomic_DNA"/>
</dbReference>
<feature type="transmembrane region" description="Helical" evidence="1">
    <location>
        <begin position="70"/>
        <end position="91"/>
    </location>
</feature>
<keyword evidence="1" id="KW-0472">Membrane</keyword>
<evidence type="ECO:0008006" key="4">
    <source>
        <dbReference type="Google" id="ProtNLM"/>
    </source>
</evidence>
<proteinExistence type="predicted"/>
<reference evidence="2 3" key="1">
    <citation type="journal article" date="2023" name="Antonie Van Leeuwenhoek">
        <title>Mesoterricola silvestris gen. nov., sp. nov., Mesoterricola sediminis sp. nov., Geothrix oryzae sp. nov., Geothrix edaphica sp. nov., Geothrix rubra sp. nov., and Geothrix limicola sp. nov., six novel members of Acidobacteriota isolated from soils.</title>
        <authorList>
            <person name="Itoh H."/>
            <person name="Sugisawa Y."/>
            <person name="Mise K."/>
            <person name="Xu Z."/>
            <person name="Kuniyasu M."/>
            <person name="Ushijima N."/>
            <person name="Kawano K."/>
            <person name="Kobayashi E."/>
            <person name="Shiratori Y."/>
            <person name="Masuda Y."/>
            <person name="Senoo K."/>
        </authorList>
    </citation>
    <scope>NUCLEOTIDE SEQUENCE [LARGE SCALE GENOMIC DNA]</scope>
    <source>
        <strain evidence="2 3">Red804</strain>
    </source>
</reference>
<protein>
    <recommendedName>
        <fullName evidence="4">Rod shape-determining protein MreD</fullName>
    </recommendedName>
</protein>
<keyword evidence="3" id="KW-1185">Reference proteome</keyword>
<evidence type="ECO:0000256" key="1">
    <source>
        <dbReference type="SAM" id="Phobius"/>
    </source>
</evidence>
<accession>A0ABQ5QG74</accession>
<keyword evidence="1" id="KW-1133">Transmembrane helix</keyword>
<evidence type="ECO:0000313" key="3">
    <source>
        <dbReference type="Proteomes" id="UP001165069"/>
    </source>
</evidence>
<dbReference type="RefSeq" id="WP_285574785.1">
    <property type="nucleotide sequence ID" value="NZ_BSDE01000003.1"/>
</dbReference>
<name>A0ABQ5QG74_9BACT</name>
<evidence type="ECO:0000313" key="2">
    <source>
        <dbReference type="EMBL" id="GLH73531.1"/>
    </source>
</evidence>